<dbReference type="Gene3D" id="1.10.533.10">
    <property type="entry name" value="Death Domain, Fas"/>
    <property type="match status" value="1"/>
</dbReference>
<evidence type="ECO:0000313" key="7">
    <source>
        <dbReference type="Proteomes" id="UP001652625"/>
    </source>
</evidence>
<keyword evidence="7" id="KW-1185">Reference proteome</keyword>
<feature type="domain" description="Caspase family p20" evidence="6">
    <location>
        <begin position="138"/>
        <end position="258"/>
    </location>
</feature>
<dbReference type="Gene3D" id="3.40.50.1460">
    <property type="match status" value="1"/>
</dbReference>
<dbReference type="PANTHER" id="PTHR48169:SF7">
    <property type="entry name" value="CASPASE 10"/>
    <property type="match status" value="1"/>
</dbReference>
<dbReference type="CDD" id="cd01670">
    <property type="entry name" value="Death"/>
    <property type="match status" value="1"/>
</dbReference>
<dbReference type="SMART" id="SM00115">
    <property type="entry name" value="CASc"/>
    <property type="match status" value="1"/>
</dbReference>
<evidence type="ECO:0000313" key="8">
    <source>
        <dbReference type="RefSeq" id="XP_065644467.1"/>
    </source>
</evidence>
<evidence type="ECO:0000259" key="6">
    <source>
        <dbReference type="PROSITE" id="PS50208"/>
    </source>
</evidence>
<dbReference type="Proteomes" id="UP001652625">
    <property type="component" value="Chromosome 01"/>
</dbReference>
<dbReference type="InterPro" id="IPR011029">
    <property type="entry name" value="DEATH-like_dom_sf"/>
</dbReference>
<proteinExistence type="inferred from homology"/>
<dbReference type="PROSITE" id="PS50208">
    <property type="entry name" value="CASPASE_P20"/>
    <property type="match status" value="1"/>
</dbReference>
<evidence type="ECO:0000259" key="4">
    <source>
        <dbReference type="PROSITE" id="PS50017"/>
    </source>
</evidence>
<dbReference type="GeneID" id="136075390"/>
<dbReference type="InterPro" id="IPR002138">
    <property type="entry name" value="Pept_C14_p10"/>
</dbReference>
<dbReference type="PROSITE" id="PS50017">
    <property type="entry name" value="DEATH_DOMAIN"/>
    <property type="match status" value="1"/>
</dbReference>
<reference evidence="8" key="2">
    <citation type="submission" date="2025-08" db="UniProtKB">
        <authorList>
            <consortium name="RefSeq"/>
        </authorList>
    </citation>
    <scope>IDENTIFICATION</scope>
</reference>
<dbReference type="InterPro" id="IPR000488">
    <property type="entry name" value="Death_dom"/>
</dbReference>
<dbReference type="PROSITE" id="PS01122">
    <property type="entry name" value="CASPASE_CYS"/>
    <property type="match status" value="1"/>
</dbReference>
<dbReference type="InterPro" id="IPR001309">
    <property type="entry name" value="Pept_C14_p20"/>
</dbReference>
<evidence type="ECO:0000256" key="1">
    <source>
        <dbReference type="ARBA" id="ARBA00010134"/>
    </source>
</evidence>
<feature type="domain" description="Death" evidence="4">
    <location>
        <begin position="14"/>
        <end position="96"/>
    </location>
</feature>
<feature type="domain" description="Caspase family p10" evidence="5">
    <location>
        <begin position="274"/>
        <end position="366"/>
    </location>
</feature>
<accession>A0ABM4B6I8</accession>
<dbReference type="Pfam" id="PF00531">
    <property type="entry name" value="Death"/>
    <property type="match status" value="1"/>
</dbReference>
<dbReference type="SMART" id="SM00005">
    <property type="entry name" value="DEATH"/>
    <property type="match status" value="1"/>
</dbReference>
<sequence length="369" mass="42535">MNNSIPKEDNIFQNGEFIQKVCEKVGRNWKELGRYLGVDEDDLDAIEEDEKRVVKRANEVIKKWKQKNENPTIDELCKALRKIPRIDIIQYVETLAENFQKQVNNPVQMSIQETSCHGADGIPKKEQAIEKYIFKFNPCGICVIISNNSFDNMKERNGTKVDLQRLDETFSMLNFEVIKEEDKTRDEMYQIIEKCGNKKDIDCFVCCILSHGSLEAVYGIDGGILTFKKMRSAIKNNPSNLLKEKPKIFFIQACQGDKYAEVYSESDSHPNRDNLSYLPKDADFYFSVATTPDNVALRHTVNGSPYIQTLCSLLIKNVSMPLLDILTKLNDEMRRQCGYLKEKPNERVVNISNTVFNTLNKSVYFEMKN</sequence>
<protein>
    <submittedName>
        <fullName evidence="8">Caspase-3-like</fullName>
    </submittedName>
</protein>
<reference evidence="7" key="1">
    <citation type="submission" date="2025-05" db="UniProtKB">
        <authorList>
            <consortium name="RefSeq"/>
        </authorList>
    </citation>
    <scope>NUCLEOTIDE SEQUENCE [LARGE SCALE GENOMIC DNA]</scope>
</reference>
<dbReference type="InterPro" id="IPR015917">
    <property type="entry name" value="Pept_C14A"/>
</dbReference>
<dbReference type="InterPro" id="IPR011600">
    <property type="entry name" value="Pept_C14_caspase"/>
</dbReference>
<organism evidence="7 8">
    <name type="scientific">Hydra vulgaris</name>
    <name type="common">Hydra</name>
    <name type="synonym">Hydra attenuata</name>
    <dbReference type="NCBI Taxonomy" id="6087"/>
    <lineage>
        <taxon>Eukaryota</taxon>
        <taxon>Metazoa</taxon>
        <taxon>Cnidaria</taxon>
        <taxon>Hydrozoa</taxon>
        <taxon>Hydroidolina</taxon>
        <taxon>Anthoathecata</taxon>
        <taxon>Aplanulata</taxon>
        <taxon>Hydridae</taxon>
        <taxon>Hydra</taxon>
    </lineage>
</organism>
<dbReference type="PANTHER" id="PTHR48169">
    <property type="entry name" value="DED DOMAIN-CONTAINING PROTEIN"/>
    <property type="match status" value="1"/>
</dbReference>
<keyword evidence="2" id="KW-0053">Apoptosis</keyword>
<dbReference type="RefSeq" id="XP_065644467.1">
    <property type="nucleotide sequence ID" value="XM_065788395.1"/>
</dbReference>
<dbReference type="InterPro" id="IPR033139">
    <property type="entry name" value="Caspase_cys_AS"/>
</dbReference>
<dbReference type="PROSITE" id="PS50207">
    <property type="entry name" value="CASPASE_P10"/>
    <property type="match status" value="1"/>
</dbReference>
<evidence type="ECO:0000256" key="3">
    <source>
        <dbReference type="RuleBase" id="RU003971"/>
    </source>
</evidence>
<dbReference type="InterPro" id="IPR029030">
    <property type="entry name" value="Caspase-like_dom_sf"/>
</dbReference>
<gene>
    <name evidence="8" type="primary">LOC136075390</name>
</gene>
<dbReference type="PRINTS" id="PR00376">
    <property type="entry name" value="IL1BCENZYME"/>
</dbReference>
<evidence type="ECO:0000259" key="5">
    <source>
        <dbReference type="PROSITE" id="PS50207"/>
    </source>
</evidence>
<comment type="similarity">
    <text evidence="1 3">Belongs to the peptidase C14A family.</text>
</comment>
<dbReference type="SUPFAM" id="SSF52129">
    <property type="entry name" value="Caspase-like"/>
    <property type="match status" value="1"/>
</dbReference>
<evidence type="ECO:0000256" key="2">
    <source>
        <dbReference type="ARBA" id="ARBA00022703"/>
    </source>
</evidence>
<dbReference type="Pfam" id="PF00656">
    <property type="entry name" value="Peptidase_C14"/>
    <property type="match status" value="1"/>
</dbReference>
<name>A0ABM4B6I8_HYDVU</name>
<dbReference type="SUPFAM" id="SSF47986">
    <property type="entry name" value="DEATH domain"/>
    <property type="match status" value="1"/>
</dbReference>